<organism evidence="1 2">
    <name type="scientific">Canavalia gladiata</name>
    <name type="common">Sword bean</name>
    <name type="synonym">Dolichos gladiatus</name>
    <dbReference type="NCBI Taxonomy" id="3824"/>
    <lineage>
        <taxon>Eukaryota</taxon>
        <taxon>Viridiplantae</taxon>
        <taxon>Streptophyta</taxon>
        <taxon>Embryophyta</taxon>
        <taxon>Tracheophyta</taxon>
        <taxon>Spermatophyta</taxon>
        <taxon>Magnoliopsida</taxon>
        <taxon>eudicotyledons</taxon>
        <taxon>Gunneridae</taxon>
        <taxon>Pentapetalae</taxon>
        <taxon>rosids</taxon>
        <taxon>fabids</taxon>
        <taxon>Fabales</taxon>
        <taxon>Fabaceae</taxon>
        <taxon>Papilionoideae</taxon>
        <taxon>50 kb inversion clade</taxon>
        <taxon>NPAAA clade</taxon>
        <taxon>indigoferoid/millettioid clade</taxon>
        <taxon>Phaseoleae</taxon>
        <taxon>Canavalia</taxon>
    </lineage>
</organism>
<dbReference type="AlphaFoldDB" id="A0AAN9QEU5"/>
<protein>
    <submittedName>
        <fullName evidence="1">Uncharacterized protein</fullName>
    </submittedName>
</protein>
<evidence type="ECO:0000313" key="1">
    <source>
        <dbReference type="EMBL" id="KAK7328713.1"/>
    </source>
</evidence>
<dbReference type="EMBL" id="JAYMYQ010000005">
    <property type="protein sequence ID" value="KAK7328713.1"/>
    <property type="molecule type" value="Genomic_DNA"/>
</dbReference>
<sequence length="163" mass="17850">MAYHVMTFASLSIGVHVCCMEIDRGFGLLAFKAIITGDVSQVNYDNALSLTCWSTRTSNSSALVIWSCTLTRELPFVLSSCPISQPCSAMPPQACLASLDMQSAQKTKECFSNGLKSWRVLGRNEMAPFDVVLEAKVIFQSSFDRSVAKTSVEGGFLLEIQNF</sequence>
<name>A0AAN9QEU5_CANGL</name>
<keyword evidence="2" id="KW-1185">Reference proteome</keyword>
<comment type="caution">
    <text evidence="1">The sequence shown here is derived from an EMBL/GenBank/DDBJ whole genome shotgun (WGS) entry which is preliminary data.</text>
</comment>
<dbReference type="Proteomes" id="UP001367508">
    <property type="component" value="Unassembled WGS sequence"/>
</dbReference>
<gene>
    <name evidence="1" type="ORF">VNO77_22830</name>
</gene>
<proteinExistence type="predicted"/>
<reference evidence="1 2" key="1">
    <citation type="submission" date="2024-01" db="EMBL/GenBank/DDBJ databases">
        <title>The genomes of 5 underutilized Papilionoideae crops provide insights into root nodulation and disease resistanc.</title>
        <authorList>
            <person name="Jiang F."/>
        </authorList>
    </citation>
    <scope>NUCLEOTIDE SEQUENCE [LARGE SCALE GENOMIC DNA]</scope>
    <source>
        <strain evidence="1">LVBAO_FW01</strain>
        <tissue evidence="1">Leaves</tissue>
    </source>
</reference>
<accession>A0AAN9QEU5</accession>
<evidence type="ECO:0000313" key="2">
    <source>
        <dbReference type="Proteomes" id="UP001367508"/>
    </source>
</evidence>